<evidence type="ECO:0000313" key="3">
    <source>
        <dbReference type="Proteomes" id="UP001499942"/>
    </source>
</evidence>
<reference evidence="3" key="1">
    <citation type="journal article" date="2019" name="Int. J. Syst. Evol. Microbiol.">
        <title>The Global Catalogue of Microorganisms (GCM) 10K type strain sequencing project: providing services to taxonomists for standard genome sequencing and annotation.</title>
        <authorList>
            <consortium name="The Broad Institute Genomics Platform"/>
            <consortium name="The Broad Institute Genome Sequencing Center for Infectious Disease"/>
            <person name="Wu L."/>
            <person name="Ma J."/>
        </authorList>
    </citation>
    <scope>NUCLEOTIDE SEQUENCE [LARGE SCALE GENOMIC DNA]</scope>
    <source>
        <strain evidence="3">JCM 5062</strain>
    </source>
</reference>
<accession>A0ABP5ZDJ0</accession>
<feature type="region of interest" description="Disordered" evidence="1">
    <location>
        <begin position="1"/>
        <end position="27"/>
    </location>
</feature>
<comment type="caution">
    <text evidence="2">The sequence shown here is derived from an EMBL/GenBank/DDBJ whole genome shotgun (WGS) entry which is preliminary data.</text>
</comment>
<feature type="region of interest" description="Disordered" evidence="1">
    <location>
        <begin position="46"/>
        <end position="74"/>
    </location>
</feature>
<sequence length="74" mass="8098">MDGYGEAGPRDRPGLPHPSPTQAPPDVVDRLWFRARPGEAVRDRPQRRWIGGWPPGSAVSRQARQRSISSGGLA</sequence>
<dbReference type="EMBL" id="BAAASR010000018">
    <property type="protein sequence ID" value="GAA2497049.1"/>
    <property type="molecule type" value="Genomic_DNA"/>
</dbReference>
<feature type="compositionally biased region" description="Polar residues" evidence="1">
    <location>
        <begin position="59"/>
        <end position="74"/>
    </location>
</feature>
<name>A0ABP5ZDJ0_9ACTN</name>
<gene>
    <name evidence="2" type="ORF">GCM10010393_31360</name>
</gene>
<organism evidence="2 3">
    <name type="scientific">Streptomyces gobitricini</name>
    <dbReference type="NCBI Taxonomy" id="68211"/>
    <lineage>
        <taxon>Bacteria</taxon>
        <taxon>Bacillati</taxon>
        <taxon>Actinomycetota</taxon>
        <taxon>Actinomycetes</taxon>
        <taxon>Kitasatosporales</taxon>
        <taxon>Streptomycetaceae</taxon>
        <taxon>Streptomyces</taxon>
    </lineage>
</organism>
<proteinExistence type="predicted"/>
<protein>
    <submittedName>
        <fullName evidence="2">Uncharacterized protein</fullName>
    </submittedName>
</protein>
<keyword evidence="3" id="KW-1185">Reference proteome</keyword>
<evidence type="ECO:0000313" key="2">
    <source>
        <dbReference type="EMBL" id="GAA2497049.1"/>
    </source>
</evidence>
<evidence type="ECO:0000256" key="1">
    <source>
        <dbReference type="SAM" id="MobiDB-lite"/>
    </source>
</evidence>
<dbReference type="Proteomes" id="UP001499942">
    <property type="component" value="Unassembled WGS sequence"/>
</dbReference>